<dbReference type="Proteomes" id="UP000036850">
    <property type="component" value="Unassembled WGS sequence"/>
</dbReference>
<evidence type="ECO:0000313" key="2">
    <source>
        <dbReference type="EMBL" id="KNC65686.1"/>
    </source>
</evidence>
<accession>A0A0L0EMS7</accession>
<dbReference type="SUPFAM" id="SSF54427">
    <property type="entry name" value="NTF2-like"/>
    <property type="match status" value="1"/>
</dbReference>
<dbReference type="InterPro" id="IPR004027">
    <property type="entry name" value="SEC_C_motif"/>
</dbReference>
<dbReference type="Gene3D" id="3.10.450.50">
    <property type="match status" value="1"/>
</dbReference>
<dbReference type="PANTHER" id="PTHR33747:SF1">
    <property type="entry name" value="ADENYLATE CYCLASE-ASSOCIATED CAP C-TERMINAL DOMAIN-CONTAINING PROTEIN"/>
    <property type="match status" value="1"/>
</dbReference>
<dbReference type="SUPFAM" id="SSF103642">
    <property type="entry name" value="Sec-C motif"/>
    <property type="match status" value="1"/>
</dbReference>
<protein>
    <submittedName>
        <fullName evidence="2">Preprotein translocase subunit SecA</fullName>
    </submittedName>
</protein>
<feature type="domain" description="YchJ-like middle NTF2-like" evidence="1">
    <location>
        <begin position="26"/>
        <end position="122"/>
    </location>
</feature>
<dbReference type="OrthoDB" id="21421at2"/>
<dbReference type="Pfam" id="PF17775">
    <property type="entry name" value="YchJ_M-like"/>
    <property type="match status" value="1"/>
</dbReference>
<name>A0A0L0EMS7_9GAMM</name>
<sequence length="151" mass="17246">MCYCGSEREAQACCLPFIAGQKQPDSAEQLMRSRYSAYCLKDTGYIHRTYAQSKRAENSEASISAFAEHATFVGLEVIQCSESPEHQFVEFKATYLDGSTCITMHERSRFLREDDQWRYLDGELFACPEKKISRNDPCPCQSGKKFKKCHG</sequence>
<proteinExistence type="predicted"/>
<dbReference type="PATRIC" id="fig|43658.6.peg.3407"/>
<reference evidence="3" key="1">
    <citation type="submission" date="2015-07" db="EMBL/GenBank/DDBJ databases">
        <title>Draft genome sequence of a Pseudoalteromonas rubra strain, OCN096, isolated from Kaneohe Bay, Oahu, Hawaii.</title>
        <authorList>
            <person name="Beurmann S."/>
            <person name="Ushijima B."/>
            <person name="Belcaid M."/>
            <person name="Callahan S.M."/>
            <person name="Aeby G.S."/>
        </authorList>
    </citation>
    <scope>NUCLEOTIDE SEQUENCE [LARGE SCALE GENOMIC DNA]</scope>
    <source>
        <strain evidence="3">OCN096</strain>
    </source>
</reference>
<dbReference type="InterPro" id="IPR048469">
    <property type="entry name" value="YchJ-like_M"/>
</dbReference>
<gene>
    <name evidence="2" type="ORF">AC626_21540</name>
</gene>
<dbReference type="EMBL" id="LFZX01000242">
    <property type="protein sequence ID" value="KNC65686.1"/>
    <property type="molecule type" value="Genomic_DNA"/>
</dbReference>
<organism evidence="2 3">
    <name type="scientific">Pseudoalteromonas rubra</name>
    <dbReference type="NCBI Taxonomy" id="43658"/>
    <lineage>
        <taxon>Bacteria</taxon>
        <taxon>Pseudomonadati</taxon>
        <taxon>Pseudomonadota</taxon>
        <taxon>Gammaproteobacteria</taxon>
        <taxon>Alteromonadales</taxon>
        <taxon>Pseudoalteromonadaceae</taxon>
        <taxon>Pseudoalteromonas</taxon>
    </lineage>
</organism>
<dbReference type="Pfam" id="PF02810">
    <property type="entry name" value="SEC-C"/>
    <property type="match status" value="1"/>
</dbReference>
<evidence type="ECO:0000313" key="3">
    <source>
        <dbReference type="Proteomes" id="UP000036850"/>
    </source>
</evidence>
<dbReference type="PANTHER" id="PTHR33747">
    <property type="entry name" value="UPF0225 PROTEIN SCO1677"/>
    <property type="match status" value="1"/>
</dbReference>
<evidence type="ECO:0000259" key="1">
    <source>
        <dbReference type="Pfam" id="PF17775"/>
    </source>
</evidence>
<dbReference type="AlphaFoldDB" id="A0A0L0EMS7"/>
<dbReference type="InterPro" id="IPR032710">
    <property type="entry name" value="NTF2-like_dom_sf"/>
</dbReference>
<comment type="caution">
    <text evidence="2">The sequence shown here is derived from an EMBL/GenBank/DDBJ whole genome shotgun (WGS) entry which is preliminary data.</text>
</comment>